<evidence type="ECO:0000256" key="1">
    <source>
        <dbReference type="SAM" id="Coils"/>
    </source>
</evidence>
<dbReference type="PANTHER" id="PTHR40278">
    <property type="entry name" value="DNA UTILIZATION PROTEIN HOFN"/>
    <property type="match status" value="1"/>
</dbReference>
<feature type="transmembrane region" description="Helical" evidence="2">
    <location>
        <begin position="21"/>
        <end position="40"/>
    </location>
</feature>
<keyword evidence="1" id="KW-0175">Coiled coil</keyword>
<dbReference type="EMBL" id="FOUU01000016">
    <property type="protein sequence ID" value="SFN11140.1"/>
    <property type="molecule type" value="Genomic_DNA"/>
</dbReference>
<dbReference type="PANTHER" id="PTHR40278:SF1">
    <property type="entry name" value="DNA UTILIZATION PROTEIN HOFN"/>
    <property type="match status" value="1"/>
</dbReference>
<protein>
    <submittedName>
        <fullName evidence="3">Type IV pilus assembly protein PilN</fullName>
    </submittedName>
</protein>
<gene>
    <name evidence="3" type="ORF">SAMN05660836_02694</name>
</gene>
<dbReference type="STRING" id="39841.SAMN05660836_02694"/>
<evidence type="ECO:0000313" key="3">
    <source>
        <dbReference type="EMBL" id="SFN11140.1"/>
    </source>
</evidence>
<dbReference type="RefSeq" id="WP_093396531.1">
    <property type="nucleotide sequence ID" value="NZ_FOUU01000016.1"/>
</dbReference>
<keyword evidence="2" id="KW-1133">Transmembrane helix</keyword>
<dbReference type="InterPro" id="IPR007813">
    <property type="entry name" value="PilN"/>
</dbReference>
<organism evidence="3 4">
    <name type="scientific">Thermodesulforhabdus norvegica</name>
    <dbReference type="NCBI Taxonomy" id="39841"/>
    <lineage>
        <taxon>Bacteria</taxon>
        <taxon>Pseudomonadati</taxon>
        <taxon>Thermodesulfobacteriota</taxon>
        <taxon>Syntrophobacteria</taxon>
        <taxon>Syntrophobacterales</taxon>
        <taxon>Thermodesulforhabdaceae</taxon>
        <taxon>Thermodesulforhabdus</taxon>
    </lineage>
</organism>
<keyword evidence="4" id="KW-1185">Reference proteome</keyword>
<feature type="coiled-coil region" evidence="1">
    <location>
        <begin position="46"/>
        <end position="83"/>
    </location>
</feature>
<keyword evidence="2" id="KW-0472">Membrane</keyword>
<proteinExistence type="predicted"/>
<dbReference type="Pfam" id="PF05137">
    <property type="entry name" value="PilN"/>
    <property type="match status" value="1"/>
</dbReference>
<sequence length="199" mass="23054">MIRINLLREKVQKPPSVLWQLWVYLLTVVVVSGLVGYVGWNQKRQINSLTREKARIEREIKLYQKYDKLVKELEAKTAEIKRRSEIVKSLLNDRDYAVRALALIAVLTPSDSMWFETIQYNDGSLTLKGYAKSDEVIVDFIRRLEGSPYVLRDSVRLIRTKTDEYLGRALKSFEMEVKVLPFSQVVSGKGTGEKELSKR</sequence>
<evidence type="ECO:0000256" key="2">
    <source>
        <dbReference type="SAM" id="Phobius"/>
    </source>
</evidence>
<accession>A0A1I4WD23</accession>
<name>A0A1I4WD23_9BACT</name>
<keyword evidence="2" id="KW-0812">Transmembrane</keyword>
<dbReference type="OrthoDB" id="5296173at2"/>
<evidence type="ECO:0000313" key="4">
    <source>
        <dbReference type="Proteomes" id="UP000199611"/>
    </source>
</evidence>
<reference evidence="3 4" key="1">
    <citation type="submission" date="2016-10" db="EMBL/GenBank/DDBJ databases">
        <authorList>
            <person name="de Groot N.N."/>
        </authorList>
    </citation>
    <scope>NUCLEOTIDE SEQUENCE [LARGE SCALE GENOMIC DNA]</scope>
    <source>
        <strain evidence="3 4">DSM 9990</strain>
    </source>
</reference>
<dbReference type="AlphaFoldDB" id="A0A1I4WD23"/>
<dbReference type="Proteomes" id="UP000199611">
    <property type="component" value="Unassembled WGS sequence"/>
</dbReference>
<dbReference type="InterPro" id="IPR052534">
    <property type="entry name" value="Extracell_DNA_Util/SecSys_Comp"/>
</dbReference>